<dbReference type="EMBL" id="CAEZWB010000047">
    <property type="protein sequence ID" value="CAB4645315.1"/>
    <property type="molecule type" value="Genomic_DNA"/>
</dbReference>
<dbReference type="AlphaFoldDB" id="A0A6J6KAB4"/>
<organism evidence="1">
    <name type="scientific">freshwater metagenome</name>
    <dbReference type="NCBI Taxonomy" id="449393"/>
    <lineage>
        <taxon>unclassified sequences</taxon>
        <taxon>metagenomes</taxon>
        <taxon>ecological metagenomes</taxon>
    </lineage>
</organism>
<dbReference type="EMBL" id="CAEZWH010000069">
    <property type="protein sequence ID" value="CAB4650995.1"/>
    <property type="molecule type" value="Genomic_DNA"/>
</dbReference>
<gene>
    <name evidence="1" type="ORF">UFOPK2166_00498</name>
    <name evidence="2" type="ORF">UFOPK2195_00472</name>
</gene>
<proteinExistence type="predicted"/>
<protein>
    <submittedName>
        <fullName evidence="1">Unannotated protein</fullName>
    </submittedName>
</protein>
<accession>A0A6J6KAB4</accession>
<sequence length="315" mass="32274">MLLAPLGKTVDVIALPAVSVGADVSVNDDTFKSALLSPVPTVYVPVSVVDVAFVNTTVSPVSRVTVIDAPSTTASLKVAVILTVVPIPYVPFDFVEENEVTVGLVASTVMLKAAVDDESIPEAVCFAVTDQTPSTSVPRSQPVCDVAVNVHVTFVCPDLVAVTVTVLPFDALPTEIVGVLSDVMSSVEDDPESDAVAKSGVAGALGGATYVNPPAKVALGLIPVATTTSFAPAVPGGVVQVIEVDETTTTDVHELPPIETVVPEMKLVPVIVTEVPPAVVPEDGEMLVTVGGPETGTTFTLADATESPTELTALR</sequence>
<reference evidence="1" key="1">
    <citation type="submission" date="2020-05" db="EMBL/GenBank/DDBJ databases">
        <authorList>
            <person name="Chiriac C."/>
            <person name="Salcher M."/>
            <person name="Ghai R."/>
            <person name="Kavagutti S V."/>
        </authorList>
    </citation>
    <scope>NUCLEOTIDE SEQUENCE</scope>
</reference>
<evidence type="ECO:0000313" key="1">
    <source>
        <dbReference type="EMBL" id="CAB4645315.1"/>
    </source>
</evidence>
<evidence type="ECO:0000313" key="2">
    <source>
        <dbReference type="EMBL" id="CAB4650995.1"/>
    </source>
</evidence>
<name>A0A6J6KAB4_9ZZZZ</name>